<dbReference type="EMBL" id="CP093428">
    <property type="protein sequence ID" value="WGK91710.1"/>
    <property type="molecule type" value="Genomic_DNA"/>
</dbReference>
<keyword evidence="1" id="KW-0449">Lipoprotein</keyword>
<reference evidence="1 2" key="1">
    <citation type="submission" date="2022-03" db="EMBL/GenBank/DDBJ databases">
        <title>Plant growth promoting endophytes with ACC deaminase activity.</title>
        <authorList>
            <person name="Charles T."/>
            <person name="Van Dyk A."/>
            <person name="Cheng J."/>
            <person name="Heil J."/>
        </authorList>
    </citation>
    <scope>NUCLEOTIDE SEQUENCE [LARGE SCALE GENOMIC DNA]</scope>
    <source>
        <strain evidence="1 2">8R6</strain>
    </source>
</reference>
<organism evidence="1 2">
    <name type="scientific">Pseudomonas migulae</name>
    <dbReference type="NCBI Taxonomy" id="78543"/>
    <lineage>
        <taxon>Bacteria</taxon>
        <taxon>Pseudomonadati</taxon>
        <taxon>Pseudomonadota</taxon>
        <taxon>Gammaproteobacteria</taxon>
        <taxon>Pseudomonadales</taxon>
        <taxon>Pseudomonadaceae</taxon>
        <taxon>Pseudomonas</taxon>
    </lineage>
</organism>
<proteinExistence type="predicted"/>
<dbReference type="Proteomes" id="UP001243713">
    <property type="component" value="Chromosome"/>
</dbReference>
<dbReference type="PANTHER" id="PTHR38013">
    <property type="entry name" value="GLYCOPROTEIN/POLYSACCHARIDE METABOLISM"/>
    <property type="match status" value="1"/>
</dbReference>
<name>A0ABY8MWF9_9PSED</name>
<sequence length="114" mass="12304">MSSEPVISISGKVHYLSRIGLSPNTTLYVSLLDVTLADAPAKELAQQVIENAETTGLNFTLTCRPADTVPGHDYAISARITHNDRLIFATAKHHPVFLDVANLQPQEVLVSPIG</sequence>
<gene>
    <name evidence="1" type="ORF">MOQ58_05835</name>
</gene>
<protein>
    <submittedName>
        <fullName evidence="1">YbaY family lipoprotein</fullName>
    </submittedName>
</protein>
<evidence type="ECO:0000313" key="1">
    <source>
        <dbReference type="EMBL" id="WGK91710.1"/>
    </source>
</evidence>
<accession>A0ABY8MWF9</accession>
<evidence type="ECO:0000313" key="2">
    <source>
        <dbReference type="Proteomes" id="UP001243713"/>
    </source>
</evidence>
<keyword evidence="2" id="KW-1185">Reference proteome</keyword>
<dbReference type="InterPro" id="IPR039366">
    <property type="entry name" value="Pilotin"/>
</dbReference>
<dbReference type="PANTHER" id="PTHR38013:SF1">
    <property type="entry name" value="GLYCOPROTEIN_POLYSACCHARIDE METABOLISM"/>
    <property type="match status" value="1"/>
</dbReference>
<dbReference type="RefSeq" id="WP_280163106.1">
    <property type="nucleotide sequence ID" value="NZ_CP093428.1"/>
</dbReference>
<dbReference type="Pfam" id="PF09619">
    <property type="entry name" value="YscW"/>
    <property type="match status" value="1"/>
</dbReference>
<dbReference type="InterPro" id="IPR053196">
    <property type="entry name" value="Lipoprotein_YbaY-like"/>
</dbReference>